<dbReference type="AlphaFoldDB" id="A0AAF1JXL1"/>
<evidence type="ECO:0000313" key="1">
    <source>
        <dbReference type="EMBL" id="MBR0656266.1"/>
    </source>
</evidence>
<sequence length="230" mass="22997">MMGRAETVARWIAEAIETGNPLAPLPPDIAPRDIEEGEDAAAALLERMAATPIGLRIGPDGVAGPLLGPRLLADGAALALSALPHARASRALVGMLAGDLDAVGAPRWAGMYAAIDVAASRFRDGPPDAACCAADLAGLGLIVLGRRRPMGSARLAPRAAPIDVADALEPAIAAARRLGGLPAGTLLMVAGLAPPVAPALGTTLDWGFGAALGRVRASFPAPDAATLAPT</sequence>
<dbReference type="RefSeq" id="WP_211875111.1">
    <property type="nucleotide sequence ID" value="NZ_JAAEDH010000016.1"/>
</dbReference>
<reference evidence="1" key="1">
    <citation type="submission" date="2020-01" db="EMBL/GenBank/DDBJ databases">
        <authorList>
            <person name="Rat A."/>
        </authorList>
    </citation>
    <scope>NUCLEOTIDE SEQUENCE</scope>
    <source>
        <strain evidence="1">LMG 28251</strain>
    </source>
</reference>
<keyword evidence="2" id="KW-1185">Reference proteome</keyword>
<gene>
    <name evidence="1" type="ORF">GXW79_14385</name>
</gene>
<dbReference type="Proteomes" id="UP001196068">
    <property type="component" value="Unassembled WGS sequence"/>
</dbReference>
<dbReference type="GO" id="GO:0003824">
    <property type="term" value="F:catalytic activity"/>
    <property type="evidence" value="ECO:0007669"/>
    <property type="project" value="InterPro"/>
</dbReference>
<name>A0AAF1JXL1_9PROT</name>
<accession>A0AAF1JXL1</accession>
<dbReference type="Gene3D" id="3.90.850.10">
    <property type="entry name" value="Fumarylacetoacetase-like, C-terminal domain"/>
    <property type="match status" value="1"/>
</dbReference>
<protein>
    <submittedName>
        <fullName evidence="1">Uncharacterized protein</fullName>
    </submittedName>
</protein>
<proteinExistence type="predicted"/>
<organism evidence="1 2">
    <name type="scientific">Plastoroseomonas arctica</name>
    <dbReference type="NCBI Taxonomy" id="1509237"/>
    <lineage>
        <taxon>Bacteria</taxon>
        <taxon>Pseudomonadati</taxon>
        <taxon>Pseudomonadota</taxon>
        <taxon>Alphaproteobacteria</taxon>
        <taxon>Acetobacterales</taxon>
        <taxon>Acetobacteraceae</taxon>
        <taxon>Plastoroseomonas</taxon>
    </lineage>
</organism>
<dbReference type="EMBL" id="JAAEDH010000016">
    <property type="protein sequence ID" value="MBR0656266.1"/>
    <property type="molecule type" value="Genomic_DNA"/>
</dbReference>
<dbReference type="InterPro" id="IPR036663">
    <property type="entry name" value="Fumarylacetoacetase_C_sf"/>
</dbReference>
<comment type="caution">
    <text evidence="1">The sequence shown here is derived from an EMBL/GenBank/DDBJ whole genome shotgun (WGS) entry which is preliminary data.</text>
</comment>
<evidence type="ECO:0000313" key="2">
    <source>
        <dbReference type="Proteomes" id="UP001196068"/>
    </source>
</evidence>
<dbReference type="SUPFAM" id="SSF56529">
    <property type="entry name" value="FAH"/>
    <property type="match status" value="1"/>
</dbReference>
<reference evidence="1" key="2">
    <citation type="journal article" date="2021" name="Syst. Appl. Microbiol.">
        <title>Roseomonas hellenica sp. nov., isolated from roots of wild-growing Alkanna tinctoria.</title>
        <authorList>
            <person name="Rat A."/>
            <person name="Naranjo H.D."/>
            <person name="Lebbe L."/>
            <person name="Cnockaert M."/>
            <person name="Krigas N."/>
            <person name="Grigoriadou K."/>
            <person name="Maloupa E."/>
            <person name="Willems A."/>
        </authorList>
    </citation>
    <scope>NUCLEOTIDE SEQUENCE</scope>
    <source>
        <strain evidence="1">LMG 28251</strain>
    </source>
</reference>